<gene>
    <name evidence="1" type="ORF">J2S69_000857</name>
</gene>
<name>A0ABU2AKK2_9ACTN</name>
<dbReference type="Proteomes" id="UP001183604">
    <property type="component" value="Unassembled WGS sequence"/>
</dbReference>
<evidence type="ECO:0000313" key="1">
    <source>
        <dbReference type="EMBL" id="MDR7337138.1"/>
    </source>
</evidence>
<comment type="caution">
    <text evidence="1">The sequence shown here is derived from an EMBL/GenBank/DDBJ whole genome shotgun (WGS) entry which is preliminary data.</text>
</comment>
<evidence type="ECO:0000313" key="2">
    <source>
        <dbReference type="Proteomes" id="UP001183604"/>
    </source>
</evidence>
<accession>A0ABU2AKK2</accession>
<dbReference type="EMBL" id="JAVDYD010000001">
    <property type="protein sequence ID" value="MDR7337138.1"/>
    <property type="molecule type" value="Genomic_DNA"/>
</dbReference>
<dbReference type="PROSITE" id="PS51257">
    <property type="entry name" value="PROKAR_LIPOPROTEIN"/>
    <property type="match status" value="1"/>
</dbReference>
<protein>
    <submittedName>
        <fullName evidence="1">Uncharacterized protein</fullName>
    </submittedName>
</protein>
<sequence length="32" mass="3343">MKPDNLAAMYGSPGQYASAASCPIFIRLRAAA</sequence>
<organism evidence="1 2">
    <name type="scientific">Glycomyces lechevalierae</name>
    <dbReference type="NCBI Taxonomy" id="256034"/>
    <lineage>
        <taxon>Bacteria</taxon>
        <taxon>Bacillati</taxon>
        <taxon>Actinomycetota</taxon>
        <taxon>Actinomycetes</taxon>
        <taxon>Glycomycetales</taxon>
        <taxon>Glycomycetaceae</taxon>
        <taxon>Glycomyces</taxon>
    </lineage>
</organism>
<keyword evidence="2" id="KW-1185">Reference proteome</keyword>
<reference evidence="1 2" key="1">
    <citation type="submission" date="2023-07" db="EMBL/GenBank/DDBJ databases">
        <title>Sequencing the genomes of 1000 actinobacteria strains.</title>
        <authorList>
            <person name="Klenk H.-P."/>
        </authorList>
    </citation>
    <scope>NUCLEOTIDE SEQUENCE [LARGE SCALE GENOMIC DNA]</scope>
    <source>
        <strain evidence="1 2">DSM 44724</strain>
    </source>
</reference>
<proteinExistence type="predicted"/>